<evidence type="ECO:0000313" key="1">
    <source>
        <dbReference type="EMBL" id="HJC25724.1"/>
    </source>
</evidence>
<name>A0A9D2SR57_9FIRM</name>
<reference evidence="1" key="2">
    <citation type="submission" date="2021-04" db="EMBL/GenBank/DDBJ databases">
        <authorList>
            <person name="Gilroy R."/>
        </authorList>
    </citation>
    <scope>NUCLEOTIDE SEQUENCE</scope>
    <source>
        <strain evidence="1">USAMLcec2-132</strain>
    </source>
</reference>
<reference evidence="1" key="1">
    <citation type="journal article" date="2021" name="PeerJ">
        <title>Extensive microbial diversity within the chicken gut microbiome revealed by metagenomics and culture.</title>
        <authorList>
            <person name="Gilroy R."/>
            <person name="Ravi A."/>
            <person name="Getino M."/>
            <person name="Pursley I."/>
            <person name="Horton D.L."/>
            <person name="Alikhan N.F."/>
            <person name="Baker D."/>
            <person name="Gharbi K."/>
            <person name="Hall N."/>
            <person name="Watson M."/>
            <person name="Adriaenssens E.M."/>
            <person name="Foster-Nyarko E."/>
            <person name="Jarju S."/>
            <person name="Secka A."/>
            <person name="Antonio M."/>
            <person name="Oren A."/>
            <person name="Chaudhuri R.R."/>
            <person name="La Ragione R."/>
            <person name="Hildebrand F."/>
            <person name="Pallen M.J."/>
        </authorList>
    </citation>
    <scope>NUCLEOTIDE SEQUENCE</scope>
    <source>
        <strain evidence="1">USAMLcec2-132</strain>
    </source>
</reference>
<evidence type="ECO:0000313" key="2">
    <source>
        <dbReference type="Proteomes" id="UP000823891"/>
    </source>
</evidence>
<dbReference type="Proteomes" id="UP000823891">
    <property type="component" value="Unassembled WGS sequence"/>
</dbReference>
<dbReference type="EMBL" id="DWWS01000070">
    <property type="protein sequence ID" value="HJC25724.1"/>
    <property type="molecule type" value="Genomic_DNA"/>
</dbReference>
<proteinExistence type="predicted"/>
<protein>
    <submittedName>
        <fullName evidence="1">Uncharacterized protein</fullName>
    </submittedName>
</protein>
<sequence length="83" mass="9097">MLYFITDTGADDRRPCEAVRLVCYPFLFSARPEAGLLLSFVCHNIAPGGGDVNTVLEPLLATAVRPTEELLSATKKWSKSELI</sequence>
<dbReference type="AlphaFoldDB" id="A0A9D2SR57"/>
<comment type="caution">
    <text evidence="1">The sequence shown here is derived from an EMBL/GenBank/DDBJ whole genome shotgun (WGS) entry which is preliminary data.</text>
</comment>
<organism evidence="1 2">
    <name type="scientific">Candidatus Eisenbergiella merdavium</name>
    <dbReference type="NCBI Taxonomy" id="2838551"/>
    <lineage>
        <taxon>Bacteria</taxon>
        <taxon>Bacillati</taxon>
        <taxon>Bacillota</taxon>
        <taxon>Clostridia</taxon>
        <taxon>Lachnospirales</taxon>
        <taxon>Lachnospiraceae</taxon>
        <taxon>Eisenbergiella</taxon>
    </lineage>
</organism>
<accession>A0A9D2SR57</accession>
<gene>
    <name evidence="1" type="ORF">H9761_18845</name>
</gene>